<comment type="caution">
    <text evidence="1">The sequence shown here is derived from an EMBL/GenBank/DDBJ whole genome shotgun (WGS) entry which is preliminary data.</text>
</comment>
<dbReference type="InterPro" id="IPR036388">
    <property type="entry name" value="WH-like_DNA-bd_sf"/>
</dbReference>
<dbReference type="AlphaFoldDB" id="A0ABD5S9T9"/>
<dbReference type="InterPro" id="IPR055766">
    <property type="entry name" value="DUF7342"/>
</dbReference>
<accession>A0ABD5S9T9</accession>
<dbReference type="InterPro" id="IPR036390">
    <property type="entry name" value="WH_DNA-bd_sf"/>
</dbReference>
<dbReference type="SUPFAM" id="SSF46785">
    <property type="entry name" value="Winged helix' DNA-binding domain"/>
    <property type="match status" value="1"/>
</dbReference>
<organism evidence="1 2">
    <name type="scientific">Halorubrum tibetense</name>
    <dbReference type="NCBI Taxonomy" id="175631"/>
    <lineage>
        <taxon>Archaea</taxon>
        <taxon>Methanobacteriati</taxon>
        <taxon>Methanobacteriota</taxon>
        <taxon>Stenosarchaea group</taxon>
        <taxon>Halobacteria</taxon>
        <taxon>Halobacteriales</taxon>
        <taxon>Haloferacaceae</taxon>
        <taxon>Halorubrum</taxon>
    </lineage>
</organism>
<dbReference type="CDD" id="cd00090">
    <property type="entry name" value="HTH_ARSR"/>
    <property type="match status" value="1"/>
</dbReference>
<proteinExistence type="predicted"/>
<keyword evidence="2" id="KW-1185">Reference proteome</keyword>
<evidence type="ECO:0000313" key="1">
    <source>
        <dbReference type="EMBL" id="MFC6752652.1"/>
    </source>
</evidence>
<reference evidence="1 2" key="1">
    <citation type="journal article" date="2019" name="Int. J. Syst. Evol. Microbiol.">
        <title>The Global Catalogue of Microorganisms (GCM) 10K type strain sequencing project: providing services to taxonomists for standard genome sequencing and annotation.</title>
        <authorList>
            <consortium name="The Broad Institute Genomics Platform"/>
            <consortium name="The Broad Institute Genome Sequencing Center for Infectious Disease"/>
            <person name="Wu L."/>
            <person name="Ma J."/>
        </authorList>
    </citation>
    <scope>NUCLEOTIDE SEQUENCE [LARGE SCALE GENOMIC DNA]</scope>
    <source>
        <strain evidence="1 2">CGMCC 1.3239</strain>
    </source>
</reference>
<gene>
    <name evidence="1" type="ORF">ACFQEU_04115</name>
</gene>
<dbReference type="EMBL" id="JBHSWW010000032">
    <property type="protein sequence ID" value="MFC6752652.1"/>
    <property type="molecule type" value="Genomic_DNA"/>
</dbReference>
<dbReference type="Pfam" id="PF24033">
    <property type="entry name" value="DUF7342"/>
    <property type="match status" value="1"/>
</dbReference>
<dbReference type="Gene3D" id="1.10.10.10">
    <property type="entry name" value="Winged helix-like DNA-binding domain superfamily/Winged helix DNA-binding domain"/>
    <property type="match status" value="1"/>
</dbReference>
<sequence>MSPESVSGDEPEWERTWKGHASAFDRVKSVTMTLSESRPASWIAEEAAVSPNTARDHLRRLIDLGVVMATEQDGVRHYYPDPLYTRLRDVREVLEGTTKRELAEQAAALKTDIAEWSAEYDADSPDALREQAAVDDVPAEMAYELTRAASDWELARYRLSLVQDAIKNYDSWTSDPSSITA</sequence>
<dbReference type="Proteomes" id="UP001596442">
    <property type="component" value="Unassembled WGS sequence"/>
</dbReference>
<dbReference type="RefSeq" id="WP_379779547.1">
    <property type="nucleotide sequence ID" value="NZ_JBHSWW010000032.1"/>
</dbReference>
<name>A0ABD5S9T9_9EURY</name>
<protein>
    <submittedName>
        <fullName evidence="1">Winged helix-turn-helix domain-containing protein</fullName>
    </submittedName>
</protein>
<evidence type="ECO:0000313" key="2">
    <source>
        <dbReference type="Proteomes" id="UP001596442"/>
    </source>
</evidence>
<dbReference type="InterPro" id="IPR011991">
    <property type="entry name" value="ArsR-like_HTH"/>
</dbReference>